<dbReference type="PANTHER" id="PTHR43510">
    <property type="entry name" value="AMINOTRANSFERASE FUNCTION, HYPOTHETICAL (EUROFUNG)"/>
    <property type="match status" value="1"/>
</dbReference>
<comment type="caution">
    <text evidence="2">The sequence shown here is derived from an EMBL/GenBank/DDBJ whole genome shotgun (WGS) entry which is preliminary data.</text>
</comment>
<organism evidence="2 3">
    <name type="scientific">Capronia coronata CBS 617.96</name>
    <dbReference type="NCBI Taxonomy" id="1182541"/>
    <lineage>
        <taxon>Eukaryota</taxon>
        <taxon>Fungi</taxon>
        <taxon>Dikarya</taxon>
        <taxon>Ascomycota</taxon>
        <taxon>Pezizomycotina</taxon>
        <taxon>Eurotiomycetes</taxon>
        <taxon>Chaetothyriomycetidae</taxon>
        <taxon>Chaetothyriales</taxon>
        <taxon>Herpotrichiellaceae</taxon>
        <taxon>Capronia</taxon>
    </lineage>
</organism>
<dbReference type="Gene3D" id="3.40.640.10">
    <property type="entry name" value="Type I PLP-dependent aspartate aminotransferase-like (Major domain)"/>
    <property type="match status" value="1"/>
</dbReference>
<reference evidence="2 3" key="1">
    <citation type="submission" date="2013-03" db="EMBL/GenBank/DDBJ databases">
        <title>The Genome Sequence of Capronia coronata CBS 617.96.</title>
        <authorList>
            <consortium name="The Broad Institute Genomics Platform"/>
            <person name="Cuomo C."/>
            <person name="de Hoog S."/>
            <person name="Gorbushina A."/>
            <person name="Walker B."/>
            <person name="Young S.K."/>
            <person name="Zeng Q."/>
            <person name="Gargeya S."/>
            <person name="Fitzgerald M."/>
            <person name="Haas B."/>
            <person name="Abouelleil A."/>
            <person name="Allen A.W."/>
            <person name="Alvarado L."/>
            <person name="Arachchi H.M."/>
            <person name="Berlin A.M."/>
            <person name="Chapman S.B."/>
            <person name="Gainer-Dewar J."/>
            <person name="Goldberg J."/>
            <person name="Griggs A."/>
            <person name="Gujja S."/>
            <person name="Hansen M."/>
            <person name="Howarth C."/>
            <person name="Imamovic A."/>
            <person name="Ireland A."/>
            <person name="Larimer J."/>
            <person name="McCowan C."/>
            <person name="Murphy C."/>
            <person name="Pearson M."/>
            <person name="Poon T.W."/>
            <person name="Priest M."/>
            <person name="Roberts A."/>
            <person name="Saif S."/>
            <person name="Shea T."/>
            <person name="Sisk P."/>
            <person name="Sykes S."/>
            <person name="Wortman J."/>
            <person name="Nusbaum C."/>
            <person name="Birren B."/>
        </authorList>
    </citation>
    <scope>NUCLEOTIDE SEQUENCE [LARGE SCALE GENOMIC DNA]</scope>
    <source>
        <strain evidence="2 3">CBS 617.96</strain>
    </source>
</reference>
<feature type="domain" description="Aminotransferase class I/classII large" evidence="1">
    <location>
        <begin position="64"/>
        <end position="387"/>
    </location>
</feature>
<dbReference type="GeneID" id="19155874"/>
<evidence type="ECO:0000313" key="3">
    <source>
        <dbReference type="Proteomes" id="UP000019484"/>
    </source>
</evidence>
<dbReference type="Pfam" id="PF00155">
    <property type="entry name" value="Aminotran_1_2"/>
    <property type="match status" value="1"/>
</dbReference>
<dbReference type="AlphaFoldDB" id="W9Z2S1"/>
<evidence type="ECO:0000259" key="1">
    <source>
        <dbReference type="Pfam" id="PF00155"/>
    </source>
</evidence>
<dbReference type="InterPro" id="IPR004839">
    <property type="entry name" value="Aminotransferase_I/II_large"/>
</dbReference>
<evidence type="ECO:0000313" key="2">
    <source>
        <dbReference type="EMBL" id="EXJ95846.1"/>
    </source>
</evidence>
<dbReference type="eggNOG" id="KOG0259">
    <property type="taxonomic scope" value="Eukaryota"/>
</dbReference>
<proteinExistence type="predicted"/>
<protein>
    <recommendedName>
        <fullName evidence="1">Aminotransferase class I/classII large domain-containing protein</fullName>
    </recommendedName>
</protein>
<dbReference type="InterPro" id="IPR015422">
    <property type="entry name" value="PyrdxlP-dep_Trfase_small"/>
</dbReference>
<dbReference type="InterPro" id="IPR015424">
    <property type="entry name" value="PyrdxlP-dep_Trfase"/>
</dbReference>
<dbReference type="InterPro" id="IPR015421">
    <property type="entry name" value="PyrdxlP-dep_Trfase_major"/>
</dbReference>
<dbReference type="RefSeq" id="XP_007720075.1">
    <property type="nucleotide sequence ID" value="XM_007721885.1"/>
</dbReference>
<gene>
    <name evidence="2" type="ORF">A1O1_00971</name>
</gene>
<dbReference type="SUPFAM" id="SSF53383">
    <property type="entry name" value="PLP-dependent transferases"/>
    <property type="match status" value="1"/>
</dbReference>
<dbReference type="Proteomes" id="UP000019484">
    <property type="component" value="Unassembled WGS sequence"/>
</dbReference>
<dbReference type="EMBL" id="AMWN01000001">
    <property type="protein sequence ID" value="EXJ95846.1"/>
    <property type="molecule type" value="Genomic_DNA"/>
</dbReference>
<dbReference type="PANTHER" id="PTHR43510:SF1">
    <property type="entry name" value="AMINOTRANSFERASE FUNCTION, HYPOTHETICAL (EUROFUNG)"/>
    <property type="match status" value="1"/>
</dbReference>
<dbReference type="HOGENOM" id="CLU_017584_4_4_1"/>
<dbReference type="CDD" id="cd00609">
    <property type="entry name" value="AAT_like"/>
    <property type="match status" value="1"/>
</dbReference>
<dbReference type="Gene3D" id="3.90.1150.10">
    <property type="entry name" value="Aspartate Aminotransferase, domain 1"/>
    <property type="match status" value="1"/>
</dbReference>
<dbReference type="OrthoDB" id="7042322at2759"/>
<sequence length="407" mass="44391">MSSILPVKFGEWYEKHQTPAKHDLVASTVSAISLAQLLDISESKKESEEKIGLNSIVLDEKEHPAGSLELRRNLAALYSARSGGVTYDDILITNGGSAAQYTVFYSLLSAGDHIICQHPVDELLYKIPTIKGIEVTLWEADPAKQWQLDIEELKGLIKDNTKMVVIQSPCDPTGAIVPKSTLEALVQVAEEKGVLLLADETNRPLFHSILPSSEDFPPSAINIGYEKAIVVGAVSKAYSLAGIRTGWIASKDKAIINACKQTRRYTSTVSSKLDEAIAAEAVSDRCIHALLGRNIRLTQTNLDVLQAFIESHSWACSWVNPLAGTTAMLKFHKMGKPVDDEAFCEQLCEQAGVLICPASSCFGDGHRFRGYVRVAFGGPTPELKAALGAWAQFMEESYDSIPTISRK</sequence>
<keyword evidence="3" id="KW-1185">Reference proteome</keyword>
<dbReference type="GO" id="GO:0030170">
    <property type="term" value="F:pyridoxal phosphate binding"/>
    <property type="evidence" value="ECO:0007669"/>
    <property type="project" value="InterPro"/>
</dbReference>
<accession>W9Z2S1</accession>
<dbReference type="STRING" id="1182541.W9Z2S1"/>
<name>W9Z2S1_9EURO</name>